<sequence>MFNDAALDFKPQSRQYCYLKSTEIYPLNQAFNPLQFSWIRNIEYATSQTGAVSSYVNVLNKE</sequence>
<dbReference type="AlphaFoldDB" id="A0A0A9H521"/>
<proteinExistence type="predicted"/>
<evidence type="ECO:0000313" key="1">
    <source>
        <dbReference type="EMBL" id="JAE27973.1"/>
    </source>
</evidence>
<accession>A0A0A9H521</accession>
<organism evidence="1">
    <name type="scientific">Arundo donax</name>
    <name type="common">Giant reed</name>
    <name type="synonym">Donax arundinaceus</name>
    <dbReference type="NCBI Taxonomy" id="35708"/>
    <lineage>
        <taxon>Eukaryota</taxon>
        <taxon>Viridiplantae</taxon>
        <taxon>Streptophyta</taxon>
        <taxon>Embryophyta</taxon>
        <taxon>Tracheophyta</taxon>
        <taxon>Spermatophyta</taxon>
        <taxon>Magnoliopsida</taxon>
        <taxon>Liliopsida</taxon>
        <taxon>Poales</taxon>
        <taxon>Poaceae</taxon>
        <taxon>PACMAD clade</taxon>
        <taxon>Arundinoideae</taxon>
        <taxon>Arundineae</taxon>
        <taxon>Arundo</taxon>
    </lineage>
</organism>
<name>A0A0A9H521_ARUDO</name>
<protein>
    <submittedName>
        <fullName evidence="1">Uncharacterized protein</fullName>
    </submittedName>
</protein>
<dbReference type="EMBL" id="GBRH01169923">
    <property type="protein sequence ID" value="JAE27973.1"/>
    <property type="molecule type" value="Transcribed_RNA"/>
</dbReference>
<reference evidence="1" key="1">
    <citation type="submission" date="2014-09" db="EMBL/GenBank/DDBJ databases">
        <authorList>
            <person name="Magalhaes I.L.F."/>
            <person name="Oliveira U."/>
            <person name="Santos F.R."/>
            <person name="Vidigal T.H.D.A."/>
            <person name="Brescovit A.D."/>
            <person name="Santos A.J."/>
        </authorList>
    </citation>
    <scope>NUCLEOTIDE SEQUENCE</scope>
    <source>
        <tissue evidence="1">Shoot tissue taken approximately 20 cm above the soil surface</tissue>
    </source>
</reference>
<reference evidence="1" key="2">
    <citation type="journal article" date="2015" name="Data Brief">
        <title>Shoot transcriptome of the giant reed, Arundo donax.</title>
        <authorList>
            <person name="Barrero R.A."/>
            <person name="Guerrero F.D."/>
            <person name="Moolhuijzen P."/>
            <person name="Goolsby J.A."/>
            <person name="Tidwell J."/>
            <person name="Bellgard S.E."/>
            <person name="Bellgard M.I."/>
        </authorList>
    </citation>
    <scope>NUCLEOTIDE SEQUENCE</scope>
    <source>
        <tissue evidence="1">Shoot tissue taken approximately 20 cm above the soil surface</tissue>
    </source>
</reference>